<accession>A0A7T6XEF9</accession>
<organism evidence="2 3">
    <name type="scientific">Penicillium digitatum</name>
    <name type="common">Green mold</name>
    <dbReference type="NCBI Taxonomy" id="36651"/>
    <lineage>
        <taxon>Eukaryota</taxon>
        <taxon>Fungi</taxon>
        <taxon>Dikarya</taxon>
        <taxon>Ascomycota</taxon>
        <taxon>Pezizomycotina</taxon>
        <taxon>Eurotiomycetes</taxon>
        <taxon>Eurotiomycetidae</taxon>
        <taxon>Eurotiales</taxon>
        <taxon>Aspergillaceae</taxon>
        <taxon>Penicillium</taxon>
    </lineage>
</organism>
<gene>
    <name evidence="2" type="ORF">Pdw03_2482</name>
</gene>
<dbReference type="EMBL" id="CP060774">
    <property type="protein sequence ID" value="QQK39628.1"/>
    <property type="molecule type" value="Genomic_DNA"/>
</dbReference>
<sequence length="125" mass="13377">MWGISQAKCIALLPVRLATTTLPPDTYLEFPSAMDATSTSTSLSAYTALPVAPGTVSSFTQYERYYNPGANRSNAMNPCVYIAHFIGITIDQLLELDPSLSDTQITTPTPALAPCKRATATVSDD</sequence>
<keyword evidence="1" id="KW-0732">Signal</keyword>
<evidence type="ECO:0000313" key="3">
    <source>
        <dbReference type="Proteomes" id="UP000595662"/>
    </source>
</evidence>
<evidence type="ECO:0000313" key="2">
    <source>
        <dbReference type="EMBL" id="QQK39628.1"/>
    </source>
</evidence>
<name>A0A7T6XEF9_PENDI</name>
<feature type="signal peptide" evidence="1">
    <location>
        <begin position="1"/>
        <end position="18"/>
    </location>
</feature>
<reference evidence="2 3" key="1">
    <citation type="submission" date="2020-08" db="EMBL/GenBank/DDBJ databases">
        <title>The completed genome sequence of the pathogenic ascomycete fungus Penicillium digitatum.</title>
        <authorList>
            <person name="Wang M."/>
        </authorList>
    </citation>
    <scope>NUCLEOTIDE SEQUENCE [LARGE SCALE GENOMIC DNA]</scope>
    <source>
        <strain evidence="2 3">PdW03</strain>
    </source>
</reference>
<proteinExistence type="predicted"/>
<protein>
    <submittedName>
        <fullName evidence="2">Peptidoglycan-binding lysin domain</fullName>
    </submittedName>
</protein>
<dbReference type="RefSeq" id="XP_065955603.1">
    <property type="nucleotide sequence ID" value="XM_066100203.1"/>
</dbReference>
<feature type="chain" id="PRO_5031309927" evidence="1">
    <location>
        <begin position="19"/>
        <end position="125"/>
    </location>
</feature>
<dbReference type="AlphaFoldDB" id="A0A7T6XEF9"/>
<dbReference type="GeneID" id="90952396"/>
<evidence type="ECO:0000256" key="1">
    <source>
        <dbReference type="SAM" id="SignalP"/>
    </source>
</evidence>
<dbReference type="Proteomes" id="UP000595662">
    <property type="component" value="Chromosome 1"/>
</dbReference>